<protein>
    <submittedName>
        <fullName evidence="1">Uncharacterized protein</fullName>
    </submittedName>
</protein>
<dbReference type="Proteomes" id="UP000600946">
    <property type="component" value="Unassembled WGS sequence"/>
</dbReference>
<dbReference type="EMBL" id="BMUU01000006">
    <property type="protein sequence ID" value="GGY41324.1"/>
    <property type="molecule type" value="Genomic_DNA"/>
</dbReference>
<gene>
    <name evidence="1" type="ORF">GCM10010326_39330</name>
</gene>
<dbReference type="GeneID" id="96291875"/>
<comment type="caution">
    <text evidence="1">The sequence shown here is derived from an EMBL/GenBank/DDBJ whole genome shotgun (WGS) entry which is preliminary data.</text>
</comment>
<keyword evidence="2" id="KW-1185">Reference proteome</keyword>
<proteinExistence type="predicted"/>
<name>A0ABQ3ABU0_9ACTN</name>
<organism evidence="1 2">
    <name type="scientific">Streptomyces xanthochromogenes</name>
    <dbReference type="NCBI Taxonomy" id="67384"/>
    <lineage>
        <taxon>Bacteria</taxon>
        <taxon>Bacillati</taxon>
        <taxon>Actinomycetota</taxon>
        <taxon>Actinomycetes</taxon>
        <taxon>Kitasatosporales</taxon>
        <taxon>Streptomycetaceae</taxon>
        <taxon>Streptomyces</taxon>
    </lineage>
</organism>
<dbReference type="RefSeq" id="WP_190027807.1">
    <property type="nucleotide sequence ID" value="NZ_BMUU01000006.1"/>
</dbReference>
<evidence type="ECO:0000313" key="1">
    <source>
        <dbReference type="EMBL" id="GGY41324.1"/>
    </source>
</evidence>
<reference evidence="2" key="1">
    <citation type="journal article" date="2019" name="Int. J. Syst. Evol. Microbiol.">
        <title>The Global Catalogue of Microorganisms (GCM) 10K type strain sequencing project: providing services to taxonomists for standard genome sequencing and annotation.</title>
        <authorList>
            <consortium name="The Broad Institute Genomics Platform"/>
            <consortium name="The Broad Institute Genome Sequencing Center for Infectious Disease"/>
            <person name="Wu L."/>
            <person name="Ma J."/>
        </authorList>
    </citation>
    <scope>NUCLEOTIDE SEQUENCE [LARGE SCALE GENOMIC DNA]</scope>
    <source>
        <strain evidence="2">JCM 4594</strain>
    </source>
</reference>
<dbReference type="Gene3D" id="3.40.50.720">
    <property type="entry name" value="NAD(P)-binding Rossmann-like Domain"/>
    <property type="match status" value="1"/>
</dbReference>
<accession>A0ABQ3ABU0</accession>
<sequence>MITSDSAPLLRPDVFLTPSGNGTVYVRSSRGTDLIAAPGIAGWLDRLTPFLDGTRTVGQLVDGLDEARRAMVLRILQLIDSHGLLTDQALPDPDPRTASYPHLRALVLGAPAATSALTSALHLTGLSAVTPVADPAAARAAVAAGAHDALLVLAGGDDPRAVARLDEDCRTHGLWFAAAVGDAESWWLGPLLAPGPHRAGGGWLGAWLRVHGTGALPPVSQHPQYVNELAATLLVHSFQQAFVRGAPSSAPEQPDPLVRLDATTLTSTRHSYRPHPSVLPAAPESEAEFLAKIADLREAPPVSPEEFSRRAASRIDRRGGLLAELDEAALPQFPRHASRALVRDPYTGRAEHQVHATGTDFTTARLRTVQRALALYALLALDSRRFIPAAGGPSLWAWSPEHGTAHLVPAATVGARGPRAPRGLGSGATFDEAVAAALRGRGGHAHGQLVVPLDHDPAATEILPHLLRAVRFDD</sequence>
<evidence type="ECO:0000313" key="2">
    <source>
        <dbReference type="Proteomes" id="UP000600946"/>
    </source>
</evidence>